<organism evidence="1 2">
    <name type="scientific">Fluviicoccus keumensis</name>
    <dbReference type="NCBI Taxonomy" id="1435465"/>
    <lineage>
        <taxon>Bacteria</taxon>
        <taxon>Pseudomonadati</taxon>
        <taxon>Pseudomonadota</taxon>
        <taxon>Gammaproteobacteria</taxon>
        <taxon>Moraxellales</taxon>
        <taxon>Moraxellaceae</taxon>
        <taxon>Fluviicoccus</taxon>
    </lineage>
</organism>
<dbReference type="RefSeq" id="WP_130414264.1">
    <property type="nucleotide sequence ID" value="NZ_SHKX01000013.1"/>
</dbReference>
<dbReference type="InterPro" id="IPR019639">
    <property type="entry name" value="DUF2505"/>
</dbReference>
<proteinExistence type="predicted"/>
<reference evidence="1 2" key="1">
    <citation type="submission" date="2019-02" db="EMBL/GenBank/DDBJ databases">
        <title>Genomic Encyclopedia of Type Strains, Phase IV (KMG-IV): sequencing the most valuable type-strain genomes for metagenomic binning, comparative biology and taxonomic classification.</title>
        <authorList>
            <person name="Goeker M."/>
        </authorList>
    </citation>
    <scope>NUCLEOTIDE SEQUENCE [LARGE SCALE GENOMIC DNA]</scope>
    <source>
        <strain evidence="1 2">DSM 105135</strain>
    </source>
</reference>
<accession>A0A4Q7YLL1</accession>
<protein>
    <submittedName>
        <fullName evidence="1">Uncharacterized protein DUF2505</fullName>
    </submittedName>
</protein>
<dbReference type="Pfam" id="PF10698">
    <property type="entry name" value="DUF2505"/>
    <property type="match status" value="1"/>
</dbReference>
<dbReference type="AlphaFoldDB" id="A0A4Q7YLL1"/>
<comment type="caution">
    <text evidence="1">The sequence shown here is derived from an EMBL/GenBank/DDBJ whole genome shotgun (WGS) entry which is preliminary data.</text>
</comment>
<dbReference type="EMBL" id="SHKX01000013">
    <property type="protein sequence ID" value="RZU38582.1"/>
    <property type="molecule type" value="Genomic_DNA"/>
</dbReference>
<sequence length="163" mass="18131">MKYSERIDYPQTSAQLLPVFSNPAFFEAKYAATGAHDIRVLDMKKGNGRFQIKVSRKVPTDVPIPSFARSLVPQDITLIQTDSWDLEKGTGSLDIEFVGIPVRVHCELLLKDVAGQAVEDLHFDIKVNVPLIGGKLEKLLADDLKVKFTKDTAVTMGMLPQYV</sequence>
<dbReference type="OrthoDB" id="7062407at2"/>
<name>A0A4Q7YLL1_9GAMM</name>
<evidence type="ECO:0000313" key="2">
    <source>
        <dbReference type="Proteomes" id="UP000292423"/>
    </source>
</evidence>
<dbReference type="Proteomes" id="UP000292423">
    <property type="component" value="Unassembled WGS sequence"/>
</dbReference>
<keyword evidence="2" id="KW-1185">Reference proteome</keyword>
<gene>
    <name evidence="1" type="ORF">EV700_2517</name>
</gene>
<evidence type="ECO:0000313" key="1">
    <source>
        <dbReference type="EMBL" id="RZU38582.1"/>
    </source>
</evidence>